<evidence type="ECO:0000313" key="8">
    <source>
        <dbReference type="EMBL" id="ABL00495.1"/>
    </source>
</evidence>
<evidence type="ECO:0000259" key="7">
    <source>
        <dbReference type="Pfam" id="PF00149"/>
    </source>
</evidence>
<feature type="domain" description="Calcineurin-like phosphoesterase" evidence="7">
    <location>
        <begin position="1"/>
        <end position="199"/>
    </location>
</feature>
<dbReference type="GO" id="GO:0046872">
    <property type="term" value="F:metal ion binding"/>
    <property type="evidence" value="ECO:0007669"/>
    <property type="project" value="UniProtKB-KW"/>
</dbReference>
<keyword evidence="5" id="KW-0472">Membrane</keyword>
<proteinExistence type="predicted"/>
<gene>
    <name evidence="8" type="ordered locus">Ppro_2897</name>
</gene>
<dbReference type="SUPFAM" id="SSF56300">
    <property type="entry name" value="Metallo-dependent phosphatases"/>
    <property type="match status" value="1"/>
</dbReference>
<dbReference type="InterPro" id="IPR004843">
    <property type="entry name" value="Calcineurin-like_PHP"/>
</dbReference>
<dbReference type="EMBL" id="CP000482">
    <property type="protein sequence ID" value="ABL00495.1"/>
    <property type="molecule type" value="Genomic_DNA"/>
</dbReference>
<keyword evidence="1" id="KW-1003">Cell membrane</keyword>
<keyword evidence="6" id="KW-0464">Manganese</keyword>
<dbReference type="CDD" id="cd07398">
    <property type="entry name" value="MPP_YbbF-LpxH"/>
    <property type="match status" value="1"/>
</dbReference>
<dbReference type="InterPro" id="IPR029052">
    <property type="entry name" value="Metallo-depent_PP-like"/>
</dbReference>
<dbReference type="HOGENOM" id="CLU_074586_1_0_7"/>
<evidence type="ECO:0000256" key="1">
    <source>
        <dbReference type="ARBA" id="ARBA00022475"/>
    </source>
</evidence>
<keyword evidence="9" id="KW-1185">Reference proteome</keyword>
<evidence type="ECO:0000256" key="4">
    <source>
        <dbReference type="ARBA" id="ARBA00022801"/>
    </source>
</evidence>
<dbReference type="OrthoDB" id="270739at2"/>
<dbReference type="GO" id="GO:0008758">
    <property type="term" value="F:UDP-2,3-diacylglucosamine hydrolase activity"/>
    <property type="evidence" value="ECO:0007669"/>
    <property type="project" value="TreeGrafter"/>
</dbReference>
<dbReference type="eggNOG" id="COG2908">
    <property type="taxonomic scope" value="Bacteria"/>
</dbReference>
<accession>A1AT24</accession>
<reference evidence="8 9" key="1">
    <citation type="submission" date="2006-10" db="EMBL/GenBank/DDBJ databases">
        <title>Complete sequence of chromosome of Pelobacter propionicus DSM 2379.</title>
        <authorList>
            <consortium name="US DOE Joint Genome Institute"/>
            <person name="Copeland A."/>
            <person name="Lucas S."/>
            <person name="Lapidus A."/>
            <person name="Barry K."/>
            <person name="Detter J.C."/>
            <person name="Glavina del Rio T."/>
            <person name="Hammon N."/>
            <person name="Israni S."/>
            <person name="Dalin E."/>
            <person name="Tice H."/>
            <person name="Pitluck S."/>
            <person name="Saunders E."/>
            <person name="Brettin T."/>
            <person name="Bruce D."/>
            <person name="Han C."/>
            <person name="Tapia R."/>
            <person name="Schmutz J."/>
            <person name="Larimer F."/>
            <person name="Land M."/>
            <person name="Hauser L."/>
            <person name="Kyrpides N."/>
            <person name="Kim E."/>
            <person name="Lovley D."/>
            <person name="Richardson P."/>
        </authorList>
    </citation>
    <scope>NUCLEOTIDE SEQUENCE [LARGE SCALE GENOMIC DNA]</scope>
    <source>
        <strain evidence="9">DSM 2379 / NBRC 103807 / OttBd1</strain>
    </source>
</reference>
<dbReference type="Pfam" id="PF00149">
    <property type="entry name" value="Metallophos"/>
    <property type="match status" value="1"/>
</dbReference>
<evidence type="ECO:0000256" key="6">
    <source>
        <dbReference type="ARBA" id="ARBA00023211"/>
    </source>
</evidence>
<evidence type="ECO:0000256" key="3">
    <source>
        <dbReference type="ARBA" id="ARBA00022723"/>
    </source>
</evidence>
<keyword evidence="2" id="KW-0997">Cell inner membrane</keyword>
<dbReference type="Gene3D" id="3.60.21.10">
    <property type="match status" value="1"/>
</dbReference>
<dbReference type="KEGG" id="ppd:Ppro_2897"/>
<dbReference type="PANTHER" id="PTHR34990:SF1">
    <property type="entry name" value="UDP-2,3-DIACYLGLUCOSAMINE HYDROLASE"/>
    <property type="match status" value="1"/>
</dbReference>
<name>A1AT24_PELPD</name>
<dbReference type="STRING" id="338966.Ppro_2897"/>
<keyword evidence="3" id="KW-0479">Metal-binding</keyword>
<evidence type="ECO:0000256" key="5">
    <source>
        <dbReference type="ARBA" id="ARBA00023136"/>
    </source>
</evidence>
<organism evidence="8 9">
    <name type="scientific">Pelobacter propionicus (strain DSM 2379 / NBRC 103807 / OttBd1)</name>
    <dbReference type="NCBI Taxonomy" id="338966"/>
    <lineage>
        <taxon>Bacteria</taxon>
        <taxon>Pseudomonadati</taxon>
        <taxon>Thermodesulfobacteriota</taxon>
        <taxon>Desulfuromonadia</taxon>
        <taxon>Desulfuromonadales</taxon>
        <taxon>Desulfuromonadaceae</taxon>
        <taxon>Pelobacter</taxon>
    </lineage>
</organism>
<dbReference type="AlphaFoldDB" id="A1AT24"/>
<dbReference type="GO" id="GO:0009245">
    <property type="term" value="P:lipid A biosynthetic process"/>
    <property type="evidence" value="ECO:0007669"/>
    <property type="project" value="TreeGrafter"/>
</dbReference>
<keyword evidence="4" id="KW-0378">Hydrolase</keyword>
<evidence type="ECO:0000256" key="2">
    <source>
        <dbReference type="ARBA" id="ARBA00022519"/>
    </source>
</evidence>
<dbReference type="Proteomes" id="UP000006732">
    <property type="component" value="Chromosome"/>
</dbReference>
<evidence type="ECO:0000313" key="9">
    <source>
        <dbReference type="Proteomes" id="UP000006732"/>
    </source>
</evidence>
<protein>
    <submittedName>
        <fullName evidence="8">Metallophosphoesterase</fullName>
    </submittedName>
</protein>
<dbReference type="RefSeq" id="WP_011736730.1">
    <property type="nucleotide sequence ID" value="NC_008609.1"/>
</dbReference>
<sequence length="243" mass="28152">MRTIFLADAHLRSPDDLNYRMLLRFLRGLEGITETLFIMGDLFDFWIGFPSHPFRQYDPLLDALLALKRSGCRLVYFEGNHDFHLGSIFYERLAAEVHTRPAIRTVQGRRLFLCHGDQINRADHGYRLLRLVLRNRLAAATVRHVPPALALCIRERLQHASRSSYGSKSVRWDYGRIIRDFARSVHRMGCTGLVTGHFHLAFCEELDCGSFTILSLGEWMERLTYGEMVAGRLRLSEYLPDRP</sequence>
<dbReference type="InterPro" id="IPR043461">
    <property type="entry name" value="LpxH-like"/>
</dbReference>
<dbReference type="GO" id="GO:0016020">
    <property type="term" value="C:membrane"/>
    <property type="evidence" value="ECO:0007669"/>
    <property type="project" value="GOC"/>
</dbReference>
<dbReference type="PANTHER" id="PTHR34990">
    <property type="entry name" value="UDP-2,3-DIACYLGLUCOSAMINE HYDROLASE-RELATED"/>
    <property type="match status" value="1"/>
</dbReference>